<dbReference type="SUPFAM" id="SSF81383">
    <property type="entry name" value="F-box domain"/>
    <property type="match status" value="1"/>
</dbReference>
<dbReference type="AlphaFoldDB" id="A0A6D2HVI6"/>
<dbReference type="Proteomes" id="UP000467841">
    <property type="component" value="Unassembled WGS sequence"/>
</dbReference>
<dbReference type="OrthoDB" id="1863935at2759"/>
<evidence type="ECO:0000313" key="6">
    <source>
        <dbReference type="EMBL" id="CAA7054440.1"/>
    </source>
</evidence>
<gene>
    <name evidence="6" type="ORF">MERR_LOCUS41676</name>
    <name evidence="4" type="ORF">MERR_LOCUS5857</name>
    <name evidence="5" type="ORF">MERR_LOCUS5859</name>
</gene>
<dbReference type="PANTHER" id="PTHR33127:SF30">
    <property type="entry name" value="F-BOX DOMAIN-CONTAINING PROTEIN"/>
    <property type="match status" value="1"/>
</dbReference>
<dbReference type="Pfam" id="PF03478">
    <property type="entry name" value="Beta-prop_KIB1-4"/>
    <property type="match status" value="1"/>
</dbReference>
<dbReference type="EMBL" id="CACVBM020001573">
    <property type="protein sequence ID" value="CAA7054440.1"/>
    <property type="molecule type" value="Genomic_DNA"/>
</dbReference>
<sequence length="380" mass="44419">MRPPLTPPPSPTTVAPRRSKTPRRKNVDISNKNNTPCKNALKPSFADLPLCLLEVIMSQLVLEDNIRASAACKSWREAGVSVRVVEKHPWLMWFPITSNLFRFFDPLQSKSYTLELPELADSSVRCSRDGWLLMQRHYTEDEMFFFNPFTRELISLPKFKLPFREIAFSCPPTSDDCVVLALNLDTDAYLTISTCHPGATDWITKCCYTYYNQPALRDTHIKLLYVKDRFYCYSLDSGCLYSFHKSSSVWEFHFPAESLDYRFDQREFCLAEKNGELFLMFTSRGKKLTVYKLVSSRWEEMSSTTLDGLTVFFSFYNAELRTNLPWIRNNVYFSKLGYDLKHCVSYSFDESMRPHEYCWLKLCPSRSLWINPPKNVLDYL</sequence>
<dbReference type="PANTHER" id="PTHR33127">
    <property type="entry name" value="TRANSMEMBRANE PROTEIN"/>
    <property type="match status" value="1"/>
</dbReference>
<feature type="region of interest" description="Disordered" evidence="1">
    <location>
        <begin position="1"/>
        <end position="35"/>
    </location>
</feature>
<dbReference type="InterPro" id="IPR036047">
    <property type="entry name" value="F-box-like_dom_sf"/>
</dbReference>
<organism evidence="4 7">
    <name type="scientific">Microthlaspi erraticum</name>
    <dbReference type="NCBI Taxonomy" id="1685480"/>
    <lineage>
        <taxon>Eukaryota</taxon>
        <taxon>Viridiplantae</taxon>
        <taxon>Streptophyta</taxon>
        <taxon>Embryophyta</taxon>
        <taxon>Tracheophyta</taxon>
        <taxon>Spermatophyta</taxon>
        <taxon>Magnoliopsida</taxon>
        <taxon>eudicotyledons</taxon>
        <taxon>Gunneridae</taxon>
        <taxon>Pentapetalae</taxon>
        <taxon>rosids</taxon>
        <taxon>malvids</taxon>
        <taxon>Brassicales</taxon>
        <taxon>Brassicaceae</taxon>
        <taxon>Coluteocarpeae</taxon>
        <taxon>Microthlaspi</taxon>
    </lineage>
</organism>
<accession>A0A6D2HVI6</accession>
<feature type="domain" description="KIB1-4 beta-propeller" evidence="3">
    <location>
        <begin position="103"/>
        <end position="339"/>
    </location>
</feature>
<evidence type="ECO:0000313" key="7">
    <source>
        <dbReference type="Proteomes" id="UP000467841"/>
    </source>
</evidence>
<dbReference type="EMBL" id="CACVBM020000399">
    <property type="protein sequence ID" value="CAA7018622.1"/>
    <property type="molecule type" value="Genomic_DNA"/>
</dbReference>
<proteinExistence type="predicted"/>
<dbReference type="InterPro" id="IPR005174">
    <property type="entry name" value="KIB1-4_b-propeller"/>
</dbReference>
<feature type="domain" description="F-box" evidence="2">
    <location>
        <begin position="46"/>
        <end position="78"/>
    </location>
</feature>
<dbReference type="Pfam" id="PF00646">
    <property type="entry name" value="F-box"/>
    <property type="match status" value="1"/>
</dbReference>
<dbReference type="InterPro" id="IPR001810">
    <property type="entry name" value="F-box_dom"/>
</dbReference>
<feature type="compositionally biased region" description="Pro residues" evidence="1">
    <location>
        <begin position="1"/>
        <end position="11"/>
    </location>
</feature>
<dbReference type="EMBL" id="CACVBM020000399">
    <property type="protein sequence ID" value="CAA7018624.1"/>
    <property type="molecule type" value="Genomic_DNA"/>
</dbReference>
<evidence type="ECO:0000313" key="5">
    <source>
        <dbReference type="EMBL" id="CAA7018624.1"/>
    </source>
</evidence>
<keyword evidence="7" id="KW-1185">Reference proteome</keyword>
<reference evidence="4 7" key="1">
    <citation type="submission" date="2020-01" db="EMBL/GenBank/DDBJ databases">
        <authorList>
            <person name="Mishra B."/>
        </authorList>
    </citation>
    <scope>NUCLEOTIDE SEQUENCE [LARGE SCALE GENOMIC DNA]</scope>
</reference>
<name>A0A6D2HVI6_9BRAS</name>
<dbReference type="Gene3D" id="1.20.1280.50">
    <property type="match status" value="1"/>
</dbReference>
<evidence type="ECO:0000313" key="4">
    <source>
        <dbReference type="EMBL" id="CAA7018622.1"/>
    </source>
</evidence>
<evidence type="ECO:0000259" key="2">
    <source>
        <dbReference type="Pfam" id="PF00646"/>
    </source>
</evidence>
<evidence type="ECO:0000256" key="1">
    <source>
        <dbReference type="SAM" id="MobiDB-lite"/>
    </source>
</evidence>
<evidence type="ECO:0000259" key="3">
    <source>
        <dbReference type="Pfam" id="PF03478"/>
    </source>
</evidence>
<protein>
    <submittedName>
        <fullName evidence="4">Uncharacterized protein</fullName>
    </submittedName>
</protein>